<dbReference type="InterPro" id="IPR011011">
    <property type="entry name" value="Znf_FYVE_PHD"/>
</dbReference>
<dbReference type="GO" id="GO:0034244">
    <property type="term" value="P:negative regulation of transcription elongation by RNA polymerase II"/>
    <property type="evidence" value="ECO:0007669"/>
    <property type="project" value="InterPro"/>
</dbReference>
<dbReference type="InterPro" id="IPR056280">
    <property type="entry name" value="AIPP2-like_SPOC"/>
</dbReference>
<name>A0AAV0YG35_VICFA</name>
<keyword evidence="5" id="KW-0804">Transcription</keyword>
<proteinExistence type="predicted"/>
<organism evidence="7 8">
    <name type="scientific">Vicia faba</name>
    <name type="common">Broad bean</name>
    <name type="synonym">Faba vulgaris</name>
    <dbReference type="NCBI Taxonomy" id="3906"/>
    <lineage>
        <taxon>Eukaryota</taxon>
        <taxon>Viridiplantae</taxon>
        <taxon>Streptophyta</taxon>
        <taxon>Embryophyta</taxon>
        <taxon>Tracheophyta</taxon>
        <taxon>Spermatophyta</taxon>
        <taxon>Magnoliopsida</taxon>
        <taxon>eudicotyledons</taxon>
        <taxon>Gunneridae</taxon>
        <taxon>Pentapetalae</taxon>
        <taxon>rosids</taxon>
        <taxon>fabids</taxon>
        <taxon>Fabales</taxon>
        <taxon>Fabaceae</taxon>
        <taxon>Papilionoideae</taxon>
        <taxon>50 kb inversion clade</taxon>
        <taxon>NPAAA clade</taxon>
        <taxon>Hologalegina</taxon>
        <taxon>IRL clade</taxon>
        <taxon>Fabeae</taxon>
        <taxon>Vicia</taxon>
    </lineage>
</organism>
<gene>
    <name evidence="7" type="ORF">VFH_U080600</name>
</gene>
<reference evidence="7 8" key="1">
    <citation type="submission" date="2023-01" db="EMBL/GenBank/DDBJ databases">
        <authorList>
            <person name="Kreplak J."/>
        </authorList>
    </citation>
    <scope>NUCLEOTIDE SEQUENCE [LARGE SCALE GENOMIC DNA]</scope>
</reference>
<sequence>MLPQRFGVSNSPLPAKSRVIDAEKIKVCLMCGDKGDTKRLVYCIECKACAQHSYCIEKIHRDDYGKIVWRCMDCAPSSPKCKHESSRKSERISHATEAKYKRIVMKKKSGAVRKPSLVRSDDGESVGCHAKNDAEKNLPILKNEDVLCTQPESHKAKDPLSMSSVRSKEGQSVGCLAKNDVEKILPVLKNEDVLYSQPESLKAKDPSNMSSEYKRIIMKKKSDSDRKQSLVRSNEGERVGCLAKNDADKILPVLKNDDVLCNQPESPKAKDPSNISCDKEAMKSEIYAEPEAINIKPQFLHYPEFDKYSRAQPLSDPIWWGQFRLNNATHFHLIAYLSSKACSKVKSAVTELPELLDVELLSRHFIWPQSFVTYPPDSDYIGLYFFPQYERDEMIFDSVLNDAIEQDNALKAIINNLELFIFSSHLLPPDDRRICKKYYMWGVFKPKPRK</sequence>
<evidence type="ECO:0000256" key="1">
    <source>
        <dbReference type="ARBA" id="ARBA00022723"/>
    </source>
</evidence>
<evidence type="ECO:0000256" key="2">
    <source>
        <dbReference type="ARBA" id="ARBA00022771"/>
    </source>
</evidence>
<dbReference type="GO" id="GO:0008270">
    <property type="term" value="F:zinc ion binding"/>
    <property type="evidence" value="ECO:0007669"/>
    <property type="project" value="UniProtKB-KW"/>
</dbReference>
<evidence type="ECO:0000256" key="5">
    <source>
        <dbReference type="ARBA" id="ARBA00023163"/>
    </source>
</evidence>
<accession>A0AAV0YG35</accession>
<dbReference type="PANTHER" id="PTHR33304:SF49">
    <property type="entry name" value="OS12G0161500 PROTEIN"/>
    <property type="match status" value="1"/>
</dbReference>
<evidence type="ECO:0000259" key="6">
    <source>
        <dbReference type="Pfam" id="PF23121"/>
    </source>
</evidence>
<dbReference type="PANTHER" id="PTHR33304">
    <property type="match status" value="1"/>
</dbReference>
<dbReference type="InterPro" id="IPR019786">
    <property type="entry name" value="Zinc_finger_PHD-type_CS"/>
</dbReference>
<dbReference type="AlphaFoldDB" id="A0AAV0YG35"/>
<keyword evidence="2" id="KW-0863">Zinc-finger</keyword>
<dbReference type="PROSITE" id="PS01359">
    <property type="entry name" value="ZF_PHD_1"/>
    <property type="match status" value="1"/>
</dbReference>
<comment type="caution">
    <text evidence="7">The sequence shown here is derived from an EMBL/GenBank/DDBJ whole genome shotgun (WGS) entry which is preliminary data.</text>
</comment>
<dbReference type="Pfam" id="PF23121">
    <property type="entry name" value="SPOC_AIPP2"/>
    <property type="match status" value="1"/>
</dbReference>
<protein>
    <recommendedName>
        <fullName evidence="6">AIPP2-like SPOC-like domain-containing protein</fullName>
    </recommendedName>
</protein>
<dbReference type="Proteomes" id="UP001157006">
    <property type="component" value="Unassembled WGS sequence"/>
</dbReference>
<evidence type="ECO:0000313" key="8">
    <source>
        <dbReference type="Proteomes" id="UP001157006"/>
    </source>
</evidence>
<evidence type="ECO:0000256" key="3">
    <source>
        <dbReference type="ARBA" id="ARBA00022833"/>
    </source>
</evidence>
<keyword evidence="4" id="KW-0805">Transcription regulation</keyword>
<keyword evidence="8" id="KW-1185">Reference proteome</keyword>
<evidence type="ECO:0000256" key="4">
    <source>
        <dbReference type="ARBA" id="ARBA00023015"/>
    </source>
</evidence>
<dbReference type="EMBL" id="CATIWC010001952">
    <property type="protein sequence ID" value="CAI8584554.1"/>
    <property type="molecule type" value="Genomic_DNA"/>
</dbReference>
<keyword evidence="3" id="KW-0862">Zinc</keyword>
<dbReference type="SUPFAM" id="SSF57903">
    <property type="entry name" value="FYVE/PHD zinc finger"/>
    <property type="match status" value="1"/>
</dbReference>
<feature type="domain" description="AIPP2-like SPOC-like" evidence="6">
    <location>
        <begin position="319"/>
        <end position="444"/>
    </location>
</feature>
<evidence type="ECO:0000313" key="7">
    <source>
        <dbReference type="EMBL" id="CAI8584554.1"/>
    </source>
</evidence>
<keyword evidence="1" id="KW-0479">Metal-binding</keyword>
<dbReference type="GO" id="GO:0140566">
    <property type="term" value="F:histone reader activity"/>
    <property type="evidence" value="ECO:0007669"/>
    <property type="project" value="InterPro"/>
</dbReference>
<dbReference type="InterPro" id="IPR049914">
    <property type="entry name" value="PHD1-3/5-6"/>
</dbReference>